<gene>
    <name evidence="1" type="ORF">M5K25_025306</name>
</gene>
<evidence type="ECO:0000313" key="1">
    <source>
        <dbReference type="EMBL" id="KAL0906785.1"/>
    </source>
</evidence>
<reference evidence="1 2" key="1">
    <citation type="journal article" date="2024" name="Plant Biotechnol. J.">
        <title>Dendrobium thyrsiflorum genome and its molecular insights into genes involved in important horticultural traits.</title>
        <authorList>
            <person name="Chen B."/>
            <person name="Wang J.Y."/>
            <person name="Zheng P.J."/>
            <person name="Li K.L."/>
            <person name="Liang Y.M."/>
            <person name="Chen X.F."/>
            <person name="Zhang C."/>
            <person name="Zhao X."/>
            <person name="He X."/>
            <person name="Zhang G.Q."/>
            <person name="Liu Z.J."/>
            <person name="Xu Q."/>
        </authorList>
    </citation>
    <scope>NUCLEOTIDE SEQUENCE [LARGE SCALE GENOMIC DNA]</scope>
    <source>
        <strain evidence="1">GZMU011</strain>
    </source>
</reference>
<protein>
    <submittedName>
        <fullName evidence="1">Uncharacterized protein</fullName>
    </submittedName>
</protein>
<sequence>MSAELPTLQGWLQHSRALPLVPDFLSNTILIAAALQGFADFQIGGDGAISRYDTNLERLHVSFPLLLFLSATSFRVSGRVLTRIAVRRLILGQALKFGRLIRNLILYRLCKTLVVTYCQCHGC</sequence>
<accession>A0ABD0U466</accession>
<name>A0ABD0U466_DENTH</name>
<dbReference type="EMBL" id="JANQDX010000018">
    <property type="protein sequence ID" value="KAL0906785.1"/>
    <property type="molecule type" value="Genomic_DNA"/>
</dbReference>
<organism evidence="1 2">
    <name type="scientific">Dendrobium thyrsiflorum</name>
    <name type="common">Pinecone-like raceme dendrobium</name>
    <name type="synonym">Orchid</name>
    <dbReference type="NCBI Taxonomy" id="117978"/>
    <lineage>
        <taxon>Eukaryota</taxon>
        <taxon>Viridiplantae</taxon>
        <taxon>Streptophyta</taxon>
        <taxon>Embryophyta</taxon>
        <taxon>Tracheophyta</taxon>
        <taxon>Spermatophyta</taxon>
        <taxon>Magnoliopsida</taxon>
        <taxon>Liliopsida</taxon>
        <taxon>Asparagales</taxon>
        <taxon>Orchidaceae</taxon>
        <taxon>Epidendroideae</taxon>
        <taxon>Malaxideae</taxon>
        <taxon>Dendrobiinae</taxon>
        <taxon>Dendrobium</taxon>
    </lineage>
</organism>
<keyword evidence="2" id="KW-1185">Reference proteome</keyword>
<dbReference type="AlphaFoldDB" id="A0ABD0U466"/>
<proteinExistence type="predicted"/>
<dbReference type="Proteomes" id="UP001552299">
    <property type="component" value="Unassembled WGS sequence"/>
</dbReference>
<comment type="caution">
    <text evidence="1">The sequence shown here is derived from an EMBL/GenBank/DDBJ whole genome shotgun (WGS) entry which is preliminary data.</text>
</comment>
<evidence type="ECO:0000313" key="2">
    <source>
        <dbReference type="Proteomes" id="UP001552299"/>
    </source>
</evidence>